<accession>A0ABR0AQC9</accession>
<evidence type="ECO:0000256" key="1">
    <source>
        <dbReference type="SAM" id="MobiDB-lite"/>
    </source>
</evidence>
<reference evidence="2 3" key="1">
    <citation type="journal article" date="2023" name="Nucleic Acids Res.">
        <title>The hologenome of Daphnia magna reveals possible DNA methylation and microbiome-mediated evolution of the host genome.</title>
        <authorList>
            <person name="Chaturvedi A."/>
            <person name="Li X."/>
            <person name="Dhandapani V."/>
            <person name="Marshall H."/>
            <person name="Kissane S."/>
            <person name="Cuenca-Cambronero M."/>
            <person name="Asole G."/>
            <person name="Calvet F."/>
            <person name="Ruiz-Romero M."/>
            <person name="Marangio P."/>
            <person name="Guigo R."/>
            <person name="Rago D."/>
            <person name="Mirbahai L."/>
            <person name="Eastwood N."/>
            <person name="Colbourne J.K."/>
            <person name="Zhou J."/>
            <person name="Mallon E."/>
            <person name="Orsini L."/>
        </authorList>
    </citation>
    <scope>NUCLEOTIDE SEQUENCE [LARGE SCALE GENOMIC DNA]</scope>
    <source>
        <strain evidence="2">LRV0_1</strain>
    </source>
</reference>
<dbReference type="EMBL" id="JAOYFB010000038">
    <property type="protein sequence ID" value="KAK4027318.1"/>
    <property type="molecule type" value="Genomic_DNA"/>
</dbReference>
<dbReference type="Proteomes" id="UP001234178">
    <property type="component" value="Unassembled WGS sequence"/>
</dbReference>
<feature type="region of interest" description="Disordered" evidence="1">
    <location>
        <begin position="73"/>
        <end position="92"/>
    </location>
</feature>
<name>A0ABR0AQC9_9CRUS</name>
<comment type="caution">
    <text evidence="2">The sequence shown here is derived from an EMBL/GenBank/DDBJ whole genome shotgun (WGS) entry which is preliminary data.</text>
</comment>
<organism evidence="2 3">
    <name type="scientific">Daphnia magna</name>
    <dbReference type="NCBI Taxonomy" id="35525"/>
    <lineage>
        <taxon>Eukaryota</taxon>
        <taxon>Metazoa</taxon>
        <taxon>Ecdysozoa</taxon>
        <taxon>Arthropoda</taxon>
        <taxon>Crustacea</taxon>
        <taxon>Branchiopoda</taxon>
        <taxon>Diplostraca</taxon>
        <taxon>Cladocera</taxon>
        <taxon>Anomopoda</taxon>
        <taxon>Daphniidae</taxon>
        <taxon>Daphnia</taxon>
    </lineage>
</organism>
<keyword evidence="3" id="KW-1185">Reference proteome</keyword>
<evidence type="ECO:0000313" key="2">
    <source>
        <dbReference type="EMBL" id="KAK4027318.1"/>
    </source>
</evidence>
<proteinExistence type="predicted"/>
<sequence>MTLFSNVGIYVDRGAPVALMTGFHIQNQYWFKAILRSQQKLSYYAPNCMVKRLMSSTTLNLKTQLARKFTTDKHAARTETMEKKVTQWRQDT</sequence>
<evidence type="ECO:0000313" key="3">
    <source>
        <dbReference type="Proteomes" id="UP001234178"/>
    </source>
</evidence>
<protein>
    <submittedName>
        <fullName evidence="2">Uncharacterized protein</fullName>
    </submittedName>
</protein>
<gene>
    <name evidence="2" type="ORF">OUZ56_016328</name>
</gene>